<dbReference type="Gene3D" id="2.40.10.10">
    <property type="entry name" value="Trypsin-like serine proteases"/>
    <property type="match status" value="1"/>
</dbReference>
<gene>
    <name evidence="3" type="ORF">CONCODRAFT_87161</name>
</gene>
<dbReference type="PANTHER" id="PTHR24276:SF91">
    <property type="entry name" value="AT26814P-RELATED"/>
    <property type="match status" value="1"/>
</dbReference>
<dbReference type="InterPro" id="IPR043504">
    <property type="entry name" value="Peptidase_S1_PA_chymotrypsin"/>
</dbReference>
<dbReference type="GO" id="GO:0004252">
    <property type="term" value="F:serine-type endopeptidase activity"/>
    <property type="evidence" value="ECO:0007669"/>
    <property type="project" value="InterPro"/>
</dbReference>
<protein>
    <submittedName>
        <fullName evidence="3">Trypsin-like serine protease</fullName>
    </submittedName>
</protein>
<sequence>MKLTKLTQINLISHNNSPKPFVLGGSSINQSSLDYNLVSLEYKGLPKCLGTLFASNYLVTSAQCNFGDIKDWKLTTFNADINRGSDDSNVDKDLDFKQKDKVTHFDIIDRQTPQHYNSTLMSFDFTIWETQPLSYPLKNVTFHSKETVFGKYLISIGINSSSTKYTEQSNLVLLNQTHLPSKYCREQFYESYDIILNSRDHICFGGMYKGEQEMCQGNLGAPLFYQTEDNLVLIGVNSYSDGCKNLELPGIFSYVNEEDINELLDDAIWGSLWREFKDYISFK</sequence>
<evidence type="ECO:0000313" key="4">
    <source>
        <dbReference type="Proteomes" id="UP000070444"/>
    </source>
</evidence>
<organism evidence="3 4">
    <name type="scientific">Conidiobolus coronatus (strain ATCC 28846 / CBS 209.66 / NRRL 28638)</name>
    <name type="common">Delacroixia coronata</name>
    <dbReference type="NCBI Taxonomy" id="796925"/>
    <lineage>
        <taxon>Eukaryota</taxon>
        <taxon>Fungi</taxon>
        <taxon>Fungi incertae sedis</taxon>
        <taxon>Zoopagomycota</taxon>
        <taxon>Entomophthoromycotina</taxon>
        <taxon>Entomophthoromycetes</taxon>
        <taxon>Entomophthorales</taxon>
        <taxon>Ancylistaceae</taxon>
        <taxon>Conidiobolus</taxon>
    </lineage>
</organism>
<keyword evidence="1" id="KW-1015">Disulfide bond</keyword>
<evidence type="ECO:0000259" key="2">
    <source>
        <dbReference type="PROSITE" id="PS50240"/>
    </source>
</evidence>
<keyword evidence="4" id="KW-1185">Reference proteome</keyword>
<dbReference type="InterPro" id="IPR050430">
    <property type="entry name" value="Peptidase_S1"/>
</dbReference>
<evidence type="ECO:0000313" key="3">
    <source>
        <dbReference type="EMBL" id="KXN67076.1"/>
    </source>
</evidence>
<dbReference type="AlphaFoldDB" id="A0A137NWB8"/>
<dbReference type="SUPFAM" id="SSF50494">
    <property type="entry name" value="Trypsin-like serine proteases"/>
    <property type="match status" value="1"/>
</dbReference>
<dbReference type="STRING" id="796925.A0A137NWB8"/>
<name>A0A137NWB8_CONC2</name>
<feature type="domain" description="Peptidase S1" evidence="2">
    <location>
        <begin position="22"/>
        <end position="283"/>
    </location>
</feature>
<keyword evidence="3" id="KW-0645">Protease</keyword>
<dbReference type="Proteomes" id="UP000070444">
    <property type="component" value="Unassembled WGS sequence"/>
</dbReference>
<dbReference type="SMART" id="SM00020">
    <property type="entry name" value="Tryp_SPc"/>
    <property type="match status" value="1"/>
</dbReference>
<dbReference type="InterPro" id="IPR001254">
    <property type="entry name" value="Trypsin_dom"/>
</dbReference>
<accession>A0A137NWB8</accession>
<dbReference type="GO" id="GO:0006508">
    <property type="term" value="P:proteolysis"/>
    <property type="evidence" value="ECO:0007669"/>
    <property type="project" value="UniProtKB-KW"/>
</dbReference>
<dbReference type="PROSITE" id="PS50240">
    <property type="entry name" value="TRYPSIN_DOM"/>
    <property type="match status" value="1"/>
</dbReference>
<dbReference type="Pfam" id="PF00089">
    <property type="entry name" value="Trypsin"/>
    <property type="match status" value="1"/>
</dbReference>
<dbReference type="InterPro" id="IPR009003">
    <property type="entry name" value="Peptidase_S1_PA"/>
</dbReference>
<proteinExistence type="predicted"/>
<reference evidence="3 4" key="1">
    <citation type="journal article" date="2015" name="Genome Biol. Evol.">
        <title>Phylogenomic analyses indicate that early fungi evolved digesting cell walls of algal ancestors of land plants.</title>
        <authorList>
            <person name="Chang Y."/>
            <person name="Wang S."/>
            <person name="Sekimoto S."/>
            <person name="Aerts A.L."/>
            <person name="Choi C."/>
            <person name="Clum A."/>
            <person name="LaButti K.M."/>
            <person name="Lindquist E.A."/>
            <person name="Yee Ngan C."/>
            <person name="Ohm R.A."/>
            <person name="Salamov A.A."/>
            <person name="Grigoriev I.V."/>
            <person name="Spatafora J.W."/>
            <person name="Berbee M.L."/>
        </authorList>
    </citation>
    <scope>NUCLEOTIDE SEQUENCE [LARGE SCALE GENOMIC DNA]</scope>
    <source>
        <strain evidence="3 4">NRRL 28638</strain>
    </source>
</reference>
<keyword evidence="3" id="KW-0378">Hydrolase</keyword>
<dbReference type="EMBL" id="KQ964663">
    <property type="protein sequence ID" value="KXN67076.1"/>
    <property type="molecule type" value="Genomic_DNA"/>
</dbReference>
<evidence type="ECO:0000256" key="1">
    <source>
        <dbReference type="ARBA" id="ARBA00023157"/>
    </source>
</evidence>
<dbReference type="PANTHER" id="PTHR24276">
    <property type="entry name" value="POLYSERASE-RELATED"/>
    <property type="match status" value="1"/>
</dbReference>